<accession>A0ABS5FIH4</accession>
<dbReference type="Proteomes" id="UP001315278">
    <property type="component" value="Unassembled WGS sequence"/>
</dbReference>
<evidence type="ECO:0000313" key="3">
    <source>
        <dbReference type="EMBL" id="MBR0796589.1"/>
    </source>
</evidence>
<comment type="caution">
    <text evidence="3">The sequence shown here is derived from an EMBL/GenBank/DDBJ whole genome shotgun (WGS) entry which is preliminary data.</text>
</comment>
<sequence>MTGDPKSSKDIRLGGADRGFVGKILRLEALVTGSSLSPQELEQRLVEMGFVEGARVEILHEGMIRRDPIAVRVDNNTIALRRSEAMAVIVE</sequence>
<dbReference type="InterPro" id="IPR038157">
    <property type="entry name" value="FeoA_core_dom"/>
</dbReference>
<dbReference type="InterPro" id="IPR008988">
    <property type="entry name" value="Transcriptional_repressor_C"/>
</dbReference>
<proteinExistence type="predicted"/>
<evidence type="ECO:0000256" key="1">
    <source>
        <dbReference type="ARBA" id="ARBA00023004"/>
    </source>
</evidence>
<keyword evidence="4" id="KW-1185">Reference proteome</keyword>
<dbReference type="RefSeq" id="WP_212395687.1">
    <property type="nucleotide sequence ID" value="NZ_JAFCJH010000012.1"/>
</dbReference>
<dbReference type="EMBL" id="JAFCJH010000012">
    <property type="protein sequence ID" value="MBR0796589.1"/>
    <property type="molecule type" value="Genomic_DNA"/>
</dbReference>
<name>A0ABS5FIH4_9BRAD</name>
<organism evidence="3 4">
    <name type="scientific">Bradyrhizobium jicamae</name>
    <dbReference type="NCBI Taxonomy" id="280332"/>
    <lineage>
        <taxon>Bacteria</taxon>
        <taxon>Pseudomonadati</taxon>
        <taxon>Pseudomonadota</taxon>
        <taxon>Alphaproteobacteria</taxon>
        <taxon>Hyphomicrobiales</taxon>
        <taxon>Nitrobacteraceae</taxon>
        <taxon>Bradyrhizobium</taxon>
    </lineage>
</organism>
<dbReference type="PANTHER" id="PTHR42954">
    <property type="entry name" value="FE(2+) TRANSPORT PROTEIN A"/>
    <property type="match status" value="1"/>
</dbReference>
<evidence type="ECO:0000259" key="2">
    <source>
        <dbReference type="SMART" id="SM00899"/>
    </source>
</evidence>
<dbReference type="SUPFAM" id="SSF50037">
    <property type="entry name" value="C-terminal domain of transcriptional repressors"/>
    <property type="match status" value="1"/>
</dbReference>
<feature type="domain" description="Ferrous iron transporter FeoA-like" evidence="2">
    <location>
        <begin position="11"/>
        <end position="91"/>
    </location>
</feature>
<dbReference type="InterPro" id="IPR052713">
    <property type="entry name" value="FeoA"/>
</dbReference>
<evidence type="ECO:0000313" key="4">
    <source>
        <dbReference type="Proteomes" id="UP001315278"/>
    </source>
</evidence>
<keyword evidence="1" id="KW-0408">Iron</keyword>
<protein>
    <submittedName>
        <fullName evidence="3">Ferrous iron transport protein A</fullName>
    </submittedName>
</protein>
<gene>
    <name evidence="3" type="ORF">JQ615_14430</name>
</gene>
<dbReference type="SMART" id="SM00899">
    <property type="entry name" value="FeoA"/>
    <property type="match status" value="1"/>
</dbReference>
<dbReference type="Gene3D" id="2.30.30.90">
    <property type="match status" value="1"/>
</dbReference>
<dbReference type="Pfam" id="PF04023">
    <property type="entry name" value="FeoA"/>
    <property type="match status" value="1"/>
</dbReference>
<reference evidence="4" key="1">
    <citation type="journal article" date="2021" name="ISME J.">
        <title>Evolutionary origin and ecological implication of a unique nif island in free-living Bradyrhizobium lineages.</title>
        <authorList>
            <person name="Tao J."/>
        </authorList>
    </citation>
    <scope>NUCLEOTIDE SEQUENCE [LARGE SCALE GENOMIC DNA]</scope>
    <source>
        <strain evidence="4">SZCCT0434</strain>
    </source>
</reference>
<dbReference type="InterPro" id="IPR007167">
    <property type="entry name" value="Fe-transptr_FeoA-like"/>
</dbReference>
<dbReference type="PANTHER" id="PTHR42954:SF2">
    <property type="entry name" value="FE(2+) TRANSPORT PROTEIN A"/>
    <property type="match status" value="1"/>
</dbReference>